<feature type="region of interest" description="Disordered" evidence="1">
    <location>
        <begin position="550"/>
        <end position="569"/>
    </location>
</feature>
<dbReference type="InterPro" id="IPR023801">
    <property type="entry name" value="His_deacetylse_dom"/>
</dbReference>
<dbReference type="InterPro" id="IPR000286">
    <property type="entry name" value="HDACs"/>
</dbReference>
<dbReference type="GO" id="GO:0005634">
    <property type="term" value="C:nucleus"/>
    <property type="evidence" value="ECO:0007669"/>
    <property type="project" value="TreeGrafter"/>
</dbReference>
<dbReference type="PRINTS" id="PR01270">
    <property type="entry name" value="HDASUPER"/>
</dbReference>
<dbReference type="EMBL" id="MU005957">
    <property type="protein sequence ID" value="KAF2864392.1"/>
    <property type="molecule type" value="Genomic_DNA"/>
</dbReference>
<accession>A0A6A7CB18</accession>
<evidence type="ECO:0000259" key="2">
    <source>
        <dbReference type="Pfam" id="PF00850"/>
    </source>
</evidence>
<organism evidence="3 4">
    <name type="scientific">Piedraia hortae CBS 480.64</name>
    <dbReference type="NCBI Taxonomy" id="1314780"/>
    <lineage>
        <taxon>Eukaryota</taxon>
        <taxon>Fungi</taxon>
        <taxon>Dikarya</taxon>
        <taxon>Ascomycota</taxon>
        <taxon>Pezizomycotina</taxon>
        <taxon>Dothideomycetes</taxon>
        <taxon>Dothideomycetidae</taxon>
        <taxon>Capnodiales</taxon>
        <taxon>Piedraiaceae</taxon>
        <taxon>Piedraia</taxon>
    </lineage>
</organism>
<reference evidence="3" key="1">
    <citation type="journal article" date="2020" name="Stud. Mycol.">
        <title>101 Dothideomycetes genomes: a test case for predicting lifestyles and emergence of pathogens.</title>
        <authorList>
            <person name="Haridas S."/>
            <person name="Albert R."/>
            <person name="Binder M."/>
            <person name="Bloem J."/>
            <person name="Labutti K."/>
            <person name="Salamov A."/>
            <person name="Andreopoulos B."/>
            <person name="Baker S."/>
            <person name="Barry K."/>
            <person name="Bills G."/>
            <person name="Bluhm B."/>
            <person name="Cannon C."/>
            <person name="Castanera R."/>
            <person name="Culley D."/>
            <person name="Daum C."/>
            <person name="Ezra D."/>
            <person name="Gonzalez J."/>
            <person name="Henrissat B."/>
            <person name="Kuo A."/>
            <person name="Liang C."/>
            <person name="Lipzen A."/>
            <person name="Lutzoni F."/>
            <person name="Magnuson J."/>
            <person name="Mondo S."/>
            <person name="Nolan M."/>
            <person name="Ohm R."/>
            <person name="Pangilinan J."/>
            <person name="Park H.-J."/>
            <person name="Ramirez L."/>
            <person name="Alfaro M."/>
            <person name="Sun H."/>
            <person name="Tritt A."/>
            <person name="Yoshinaga Y."/>
            <person name="Zwiers L.-H."/>
            <person name="Turgeon B."/>
            <person name="Goodwin S."/>
            <person name="Spatafora J."/>
            <person name="Crous P."/>
            <person name="Grigoriev I."/>
        </authorList>
    </citation>
    <scope>NUCLEOTIDE SEQUENCE</scope>
    <source>
        <strain evidence="3">CBS 480.64</strain>
    </source>
</reference>
<dbReference type="Pfam" id="PF00850">
    <property type="entry name" value="Hist_deacetyl"/>
    <property type="match status" value="1"/>
</dbReference>
<evidence type="ECO:0000313" key="3">
    <source>
        <dbReference type="EMBL" id="KAF2864392.1"/>
    </source>
</evidence>
<proteinExistence type="predicted"/>
<evidence type="ECO:0000313" key="4">
    <source>
        <dbReference type="Proteomes" id="UP000799421"/>
    </source>
</evidence>
<dbReference type="InterPro" id="IPR053244">
    <property type="entry name" value="HDAC_HD_type_1"/>
</dbReference>
<feature type="non-terminal residue" evidence="3">
    <location>
        <position position="569"/>
    </location>
</feature>
<gene>
    <name evidence="3" type="ORF">K470DRAFT_208702</name>
</gene>
<dbReference type="OrthoDB" id="5232919at2759"/>
<dbReference type="FunFam" id="3.40.800.20:FF:000011">
    <property type="entry name" value="Histone deacetylase HOS3"/>
    <property type="match status" value="1"/>
</dbReference>
<dbReference type="SUPFAM" id="SSF52768">
    <property type="entry name" value="Arginase/deacetylase"/>
    <property type="match status" value="1"/>
</dbReference>
<name>A0A6A7CB18_9PEZI</name>
<dbReference type="PANTHER" id="PTHR47558:SF1">
    <property type="entry name" value="HISTONE DEACETYLASE HOS3"/>
    <property type="match status" value="1"/>
</dbReference>
<dbReference type="GO" id="GO:0010468">
    <property type="term" value="P:regulation of gene expression"/>
    <property type="evidence" value="ECO:0007669"/>
    <property type="project" value="UniProtKB-ARBA"/>
</dbReference>
<dbReference type="PANTHER" id="PTHR47558">
    <property type="entry name" value="HISTONE DEACETYLASE HOS3"/>
    <property type="match status" value="1"/>
</dbReference>
<dbReference type="AlphaFoldDB" id="A0A6A7CB18"/>
<feature type="domain" description="Histone deacetylase" evidence="2">
    <location>
        <begin position="110"/>
        <end position="433"/>
    </location>
</feature>
<dbReference type="Proteomes" id="UP000799421">
    <property type="component" value="Unassembled WGS sequence"/>
</dbReference>
<evidence type="ECO:0000256" key="1">
    <source>
        <dbReference type="SAM" id="MobiDB-lite"/>
    </source>
</evidence>
<protein>
    <submittedName>
        <fullName evidence="3">Arginase/deacetylase</fullName>
    </submittedName>
</protein>
<dbReference type="InterPro" id="IPR037138">
    <property type="entry name" value="His_deacetylse_dom_sf"/>
</dbReference>
<dbReference type="InterPro" id="IPR023696">
    <property type="entry name" value="Ureohydrolase_dom_sf"/>
</dbReference>
<sequence length="569" mass="62749">MEPSPEPVPTTAAQIASEHFNRHLAASQDADTVVILHDACYGHRFSRPKTSKSTLNLIVERPERVLASVLGASAAYVQLGGHFTGGANAPGRAPTGRPPFAIRRTGRTMDVTESYVTNVHGTAWMAELQDMCNGAEGKLASGTIEVGRAEGDERQRLHEGDLYLSPGSLEAFRGALGGVAEAVDAVFTTPTKRAFVAIRPPGHHCSTDHPSGFCWLNNVHVGIEYAAQKYGLTHVAILDFDLHHGDGSQTIAWERNSANMKKRAARQKSRLAPDIAYYSLHDINSYPCESGDDEKVQAASLCIEYAHGQNIWNVHLQPWKTEEEFWQLYEGRYRIIIDKARIFLHQHNARGNKTPPRAAIFISAGFDASEWESSGMQRHKVNVPTSFYARFTRDVVGLAQEPASGCEGRVISVLEGGYSDRALCSGVMSHISGLVHGGFDEGWWSQASLEALEMKTTAVKPRAQYVQPTYASPTESFTHKVVDRDKFSQSMSRTFRDVYVPPSVDVDWVLATHELAKVLIPVDRTTKSCSAEELSRKKAVSAEALSRKMDAMNVETGPRQLRDRKAKSY</sequence>
<keyword evidence="4" id="KW-1185">Reference proteome</keyword>
<dbReference type="GO" id="GO:0004407">
    <property type="term" value="F:histone deacetylase activity"/>
    <property type="evidence" value="ECO:0007669"/>
    <property type="project" value="TreeGrafter"/>
</dbReference>
<dbReference type="CDD" id="cd09998">
    <property type="entry name" value="HDAC_Hos3"/>
    <property type="match status" value="1"/>
</dbReference>
<dbReference type="Gene3D" id="3.40.800.20">
    <property type="entry name" value="Histone deacetylase domain"/>
    <property type="match status" value="1"/>
</dbReference>